<keyword evidence="5" id="KW-0547">Nucleotide-binding</keyword>
<evidence type="ECO:0000256" key="6">
    <source>
        <dbReference type="ARBA" id="ARBA00022777"/>
    </source>
</evidence>
<dbReference type="InterPro" id="IPR050482">
    <property type="entry name" value="Sensor_HK_TwoCompSys"/>
</dbReference>
<keyword evidence="3" id="KW-0597">Phosphoprotein</keyword>
<keyword evidence="9" id="KW-0472">Membrane</keyword>
<dbReference type="InterPro" id="IPR011712">
    <property type="entry name" value="Sig_transdc_His_kin_sub3_dim/P"/>
</dbReference>
<keyword evidence="6 12" id="KW-0418">Kinase</keyword>
<feature type="transmembrane region" description="Helical" evidence="9">
    <location>
        <begin position="54"/>
        <end position="72"/>
    </location>
</feature>
<evidence type="ECO:0000256" key="3">
    <source>
        <dbReference type="ARBA" id="ARBA00022553"/>
    </source>
</evidence>
<sequence length="400" mass="42099">MTSGIVGARRHALSWITSHRRPVDATVYVLVAVAAAVLQLAGLWEFFSLLAVPVSAWWTLATALPACVVVLFRDRFPLAALLAAVVILLVDLLTVGGLVPLLVVLDTLYAATRDASARRRRIILVAVALAVVVVAGAALAATGEVRIAAVMALQMGALLGTTYWYGTAVAQSRELVTLHRQRAEDAEALAAGARQAAVQSEREAMARELHDLVAGHVSAMAIRAEASLASTADPGRDRAALRAVRDSGLDAHEALRTMISVLRAPGTDIAAPRRREDVAGLVEAARSSGLRITVHDEIRGPLPGPVDQATARIVQEALANCLRHAAGAVVDLHLTEDDAEVKVRVDSRGGTTLGHPGLEGSGWGLELIRERARALGGDLTAGEDGEGWTVRARLPKTASV</sequence>
<dbReference type="InterPro" id="IPR036890">
    <property type="entry name" value="HATPase_C_sf"/>
</dbReference>
<keyword evidence="8" id="KW-0902">Two-component regulatory system</keyword>
<name>A0A5C8HUI1_9MICO</name>
<dbReference type="CDD" id="cd16917">
    <property type="entry name" value="HATPase_UhpB-NarQ-NarX-like"/>
    <property type="match status" value="1"/>
</dbReference>
<evidence type="ECO:0000256" key="2">
    <source>
        <dbReference type="ARBA" id="ARBA00012438"/>
    </source>
</evidence>
<dbReference type="PANTHER" id="PTHR24421">
    <property type="entry name" value="NITRATE/NITRITE SENSOR PROTEIN NARX-RELATED"/>
    <property type="match status" value="1"/>
</dbReference>
<evidence type="ECO:0000259" key="10">
    <source>
        <dbReference type="Pfam" id="PF02518"/>
    </source>
</evidence>
<organism evidence="12 13">
    <name type="scientific">Microbacterium hatanonis</name>
    <dbReference type="NCBI Taxonomy" id="404366"/>
    <lineage>
        <taxon>Bacteria</taxon>
        <taxon>Bacillati</taxon>
        <taxon>Actinomycetota</taxon>
        <taxon>Actinomycetes</taxon>
        <taxon>Micrococcales</taxon>
        <taxon>Microbacteriaceae</taxon>
        <taxon>Microbacterium</taxon>
    </lineage>
</organism>
<dbReference type="GO" id="GO:0005524">
    <property type="term" value="F:ATP binding"/>
    <property type="evidence" value="ECO:0007669"/>
    <property type="project" value="UniProtKB-KW"/>
</dbReference>
<evidence type="ECO:0000256" key="8">
    <source>
        <dbReference type="ARBA" id="ARBA00023012"/>
    </source>
</evidence>
<dbReference type="GO" id="GO:0016020">
    <property type="term" value="C:membrane"/>
    <property type="evidence" value="ECO:0007669"/>
    <property type="project" value="InterPro"/>
</dbReference>
<reference evidence="12 13" key="1">
    <citation type="submission" date="2019-08" db="EMBL/GenBank/DDBJ databases">
        <authorList>
            <person name="Dong K."/>
        </authorList>
    </citation>
    <scope>NUCLEOTIDE SEQUENCE [LARGE SCALE GENOMIC DNA]</scope>
    <source>
        <strain evidence="12 13">JCM14558</strain>
    </source>
</reference>
<dbReference type="Gene3D" id="1.20.5.1930">
    <property type="match status" value="1"/>
</dbReference>
<keyword evidence="4" id="KW-0808">Transferase</keyword>
<gene>
    <name evidence="12" type="ORF">FVP77_11550</name>
</gene>
<feature type="transmembrane region" description="Helical" evidence="9">
    <location>
        <begin position="147"/>
        <end position="165"/>
    </location>
</feature>
<feature type="transmembrane region" description="Helical" evidence="9">
    <location>
        <begin position="122"/>
        <end position="141"/>
    </location>
</feature>
<feature type="transmembrane region" description="Helical" evidence="9">
    <location>
        <begin position="78"/>
        <end position="110"/>
    </location>
</feature>
<evidence type="ECO:0000256" key="1">
    <source>
        <dbReference type="ARBA" id="ARBA00000085"/>
    </source>
</evidence>
<dbReference type="Proteomes" id="UP000321034">
    <property type="component" value="Unassembled WGS sequence"/>
</dbReference>
<dbReference type="Gene3D" id="3.30.565.10">
    <property type="entry name" value="Histidine kinase-like ATPase, C-terminal domain"/>
    <property type="match status" value="1"/>
</dbReference>
<dbReference type="AlphaFoldDB" id="A0A5C8HUI1"/>
<dbReference type="GO" id="GO:0000155">
    <property type="term" value="F:phosphorelay sensor kinase activity"/>
    <property type="evidence" value="ECO:0007669"/>
    <property type="project" value="InterPro"/>
</dbReference>
<comment type="catalytic activity">
    <reaction evidence="1">
        <text>ATP + protein L-histidine = ADP + protein N-phospho-L-histidine.</text>
        <dbReference type="EC" id="2.7.13.3"/>
    </reaction>
</comment>
<evidence type="ECO:0000313" key="13">
    <source>
        <dbReference type="Proteomes" id="UP000321034"/>
    </source>
</evidence>
<dbReference type="InterPro" id="IPR003594">
    <property type="entry name" value="HATPase_dom"/>
</dbReference>
<feature type="domain" description="Signal transduction histidine kinase subgroup 3 dimerisation and phosphoacceptor" evidence="11">
    <location>
        <begin position="201"/>
        <end position="266"/>
    </location>
</feature>
<evidence type="ECO:0000256" key="9">
    <source>
        <dbReference type="SAM" id="Phobius"/>
    </source>
</evidence>
<keyword evidence="7" id="KW-0067">ATP-binding</keyword>
<dbReference type="PANTHER" id="PTHR24421:SF10">
    <property type="entry name" value="NITRATE_NITRITE SENSOR PROTEIN NARQ"/>
    <property type="match status" value="1"/>
</dbReference>
<comment type="caution">
    <text evidence="12">The sequence shown here is derived from an EMBL/GenBank/DDBJ whole genome shotgun (WGS) entry which is preliminary data.</text>
</comment>
<dbReference type="EMBL" id="VRSV01000002">
    <property type="protein sequence ID" value="TXK09548.1"/>
    <property type="molecule type" value="Genomic_DNA"/>
</dbReference>
<dbReference type="EC" id="2.7.13.3" evidence="2"/>
<evidence type="ECO:0000259" key="11">
    <source>
        <dbReference type="Pfam" id="PF07730"/>
    </source>
</evidence>
<keyword evidence="13" id="KW-1185">Reference proteome</keyword>
<evidence type="ECO:0000313" key="12">
    <source>
        <dbReference type="EMBL" id="TXK09548.1"/>
    </source>
</evidence>
<dbReference type="SUPFAM" id="SSF55874">
    <property type="entry name" value="ATPase domain of HSP90 chaperone/DNA topoisomerase II/histidine kinase"/>
    <property type="match status" value="1"/>
</dbReference>
<proteinExistence type="predicted"/>
<evidence type="ECO:0000256" key="7">
    <source>
        <dbReference type="ARBA" id="ARBA00022840"/>
    </source>
</evidence>
<dbReference type="RefSeq" id="WP_147894761.1">
    <property type="nucleotide sequence ID" value="NZ_BAAANR010000001.1"/>
</dbReference>
<keyword evidence="9" id="KW-0812">Transmembrane</keyword>
<dbReference type="OrthoDB" id="227596at2"/>
<dbReference type="GO" id="GO:0046983">
    <property type="term" value="F:protein dimerization activity"/>
    <property type="evidence" value="ECO:0007669"/>
    <property type="project" value="InterPro"/>
</dbReference>
<feature type="transmembrane region" description="Helical" evidence="9">
    <location>
        <begin position="25"/>
        <end position="47"/>
    </location>
</feature>
<protein>
    <recommendedName>
        <fullName evidence="2">histidine kinase</fullName>
        <ecNumber evidence="2">2.7.13.3</ecNumber>
    </recommendedName>
</protein>
<feature type="domain" description="Histidine kinase/HSP90-like ATPase" evidence="10">
    <location>
        <begin position="311"/>
        <end position="397"/>
    </location>
</feature>
<keyword evidence="9" id="KW-1133">Transmembrane helix</keyword>
<dbReference type="Pfam" id="PF07730">
    <property type="entry name" value="HisKA_3"/>
    <property type="match status" value="1"/>
</dbReference>
<evidence type="ECO:0000256" key="4">
    <source>
        <dbReference type="ARBA" id="ARBA00022679"/>
    </source>
</evidence>
<accession>A0A5C8HUI1</accession>
<evidence type="ECO:0000256" key="5">
    <source>
        <dbReference type="ARBA" id="ARBA00022741"/>
    </source>
</evidence>
<dbReference type="Pfam" id="PF02518">
    <property type="entry name" value="HATPase_c"/>
    <property type="match status" value="1"/>
</dbReference>